<dbReference type="EMBL" id="JACJFM010000042">
    <property type="protein sequence ID" value="MBB1489081.1"/>
    <property type="molecule type" value="Genomic_DNA"/>
</dbReference>
<reference evidence="1 2" key="1">
    <citation type="submission" date="2020-08" db="EMBL/GenBank/DDBJ databases">
        <title>Oceanospirillum sp. nov. isolated from marine sediment.</title>
        <authorList>
            <person name="Ji X."/>
        </authorList>
    </citation>
    <scope>NUCLEOTIDE SEQUENCE [LARGE SCALE GENOMIC DNA]</scope>
    <source>
        <strain evidence="1 2">D5</strain>
    </source>
</reference>
<comment type="caution">
    <text evidence="1">The sequence shown here is derived from an EMBL/GenBank/DDBJ whole genome shotgun (WGS) entry which is preliminary data.</text>
</comment>
<dbReference type="RefSeq" id="WP_182810850.1">
    <property type="nucleotide sequence ID" value="NZ_JACJFM010000042.1"/>
</dbReference>
<evidence type="ECO:0000313" key="2">
    <source>
        <dbReference type="Proteomes" id="UP000565262"/>
    </source>
</evidence>
<gene>
    <name evidence="1" type="ORF">H4O21_20950</name>
</gene>
<dbReference type="Proteomes" id="UP000565262">
    <property type="component" value="Unassembled WGS sequence"/>
</dbReference>
<dbReference type="AlphaFoldDB" id="A0A839IVT1"/>
<protein>
    <submittedName>
        <fullName evidence="1">Uncharacterized protein</fullName>
    </submittedName>
</protein>
<proteinExistence type="predicted"/>
<evidence type="ECO:0000313" key="1">
    <source>
        <dbReference type="EMBL" id="MBB1489081.1"/>
    </source>
</evidence>
<sequence>MGACDLDDRKMIKGRAWSASEDRKGPGKRTKLIPSIDRRLDAWGQWRMANDGQGCTEVAGTTMIARMMSTGGHLISSTNPSAGSMPDEIFDTDQAVSKLPDKLRMAVEVQYMDQISTKQEKASKCGCGAVTFYRRLWSAHEKILFFLQTA</sequence>
<name>A0A839IVT1_9GAMM</name>
<accession>A0A839IVT1</accession>
<organism evidence="1 2">
    <name type="scientific">Oceanospirillum sediminis</name>
    <dbReference type="NCBI Taxonomy" id="2760088"/>
    <lineage>
        <taxon>Bacteria</taxon>
        <taxon>Pseudomonadati</taxon>
        <taxon>Pseudomonadota</taxon>
        <taxon>Gammaproteobacteria</taxon>
        <taxon>Oceanospirillales</taxon>
        <taxon>Oceanospirillaceae</taxon>
        <taxon>Oceanospirillum</taxon>
    </lineage>
</organism>
<keyword evidence="2" id="KW-1185">Reference proteome</keyword>